<comment type="similarity">
    <text evidence="2">Belongs to the ROK (NagC/XylR) family.</text>
</comment>
<dbReference type="Proteomes" id="UP001623600">
    <property type="component" value="Unassembled WGS sequence"/>
</dbReference>
<keyword evidence="5" id="KW-1185">Reference proteome</keyword>
<dbReference type="SUPFAM" id="SSF46785">
    <property type="entry name" value="Winged helix' DNA-binding domain"/>
    <property type="match status" value="1"/>
</dbReference>
<sequence>MKHIHEIKDKNKKDILRLLYTKQNLSKKRIASELGLSQSVITKICAELIADGIIIESNQIKTQKVGRNEIEIKINPTYKYCFGITINHKKTTILLTDLALNIIKETSFSTILDPQEHISRVISSLRELIADNLLESKYFMGIGISIKGVTDGKYAYHGIWDTVVDMKSPIQQAFNIPVAVDNGVRCSALLEQLHSNEKNFIFLKYMEPGIGGALVRNGKIERGETHSIVDFGHLIINPDGSYCPVCKRRGCLESIISIEQMLNYAKSNFRLDFCPVFWNLCEGLSKNINISNIIKSAEHGSIPFNQIFKRNAKFLALSIINTFSIIDIKKIIIIGDLFSSERFNTYFKAAINELQLTPIYDIIQIHTYSDVMLSPVVLALNEFIFI</sequence>
<dbReference type="PANTHER" id="PTHR18964:SF149">
    <property type="entry name" value="BIFUNCTIONAL UDP-N-ACETYLGLUCOSAMINE 2-EPIMERASE_N-ACETYLMANNOSAMINE KINASE"/>
    <property type="match status" value="1"/>
</dbReference>
<dbReference type="SUPFAM" id="SSF53067">
    <property type="entry name" value="Actin-like ATPase domain"/>
    <property type="match status" value="1"/>
</dbReference>
<dbReference type="PANTHER" id="PTHR18964">
    <property type="entry name" value="ROK (REPRESSOR, ORF, KINASE) FAMILY"/>
    <property type="match status" value="1"/>
</dbReference>
<organism evidence="4 5">
    <name type="scientific">Candidatus Clostridium helianthi</name>
    <dbReference type="NCBI Taxonomy" id="3381660"/>
    <lineage>
        <taxon>Bacteria</taxon>
        <taxon>Bacillati</taxon>
        <taxon>Bacillota</taxon>
        <taxon>Clostridia</taxon>
        <taxon>Eubacteriales</taxon>
        <taxon>Clostridiaceae</taxon>
        <taxon>Clostridium</taxon>
    </lineage>
</organism>
<dbReference type="Pfam" id="PF00480">
    <property type="entry name" value="ROK"/>
    <property type="match status" value="1"/>
</dbReference>
<comment type="caution">
    <text evidence="4">The sequence shown here is derived from an EMBL/GenBank/DDBJ whole genome shotgun (WGS) entry which is preliminary data.</text>
</comment>
<dbReference type="InterPro" id="IPR043129">
    <property type="entry name" value="ATPase_NBD"/>
</dbReference>
<dbReference type="EMBL" id="JBJIAB010000002">
    <property type="protein sequence ID" value="MFL0164043.1"/>
    <property type="molecule type" value="Genomic_DNA"/>
</dbReference>
<name>A0ABW8S1X9_9CLOT</name>
<keyword evidence="3" id="KW-0859">Xylose metabolism</keyword>
<keyword evidence="3" id="KW-0119">Carbohydrate metabolism</keyword>
<evidence type="ECO:0000313" key="5">
    <source>
        <dbReference type="Proteomes" id="UP001623600"/>
    </source>
</evidence>
<gene>
    <name evidence="4" type="ORF">ACJDTP_03040</name>
</gene>
<evidence type="ECO:0000256" key="1">
    <source>
        <dbReference type="ARBA" id="ARBA00002486"/>
    </source>
</evidence>
<dbReference type="Gene3D" id="3.30.420.40">
    <property type="match status" value="2"/>
</dbReference>
<dbReference type="RefSeq" id="WP_406760466.1">
    <property type="nucleotide sequence ID" value="NZ_JBJIAB010000002.1"/>
</dbReference>
<dbReference type="InterPro" id="IPR036388">
    <property type="entry name" value="WH-like_DNA-bd_sf"/>
</dbReference>
<reference evidence="4 5" key="1">
    <citation type="submission" date="2024-11" db="EMBL/GenBank/DDBJ databases">
        <authorList>
            <person name="Heng Y.C."/>
            <person name="Lim A.C.H."/>
            <person name="Lee J.K.Y."/>
            <person name="Kittelmann S."/>
        </authorList>
    </citation>
    <scope>NUCLEOTIDE SEQUENCE [LARGE SCALE GENOMIC DNA]</scope>
    <source>
        <strain evidence="4 5">WILCCON 0112</strain>
    </source>
</reference>
<accession>A0ABW8S1X9</accession>
<comment type="function">
    <text evidence="1">Transcriptional repressor of xylose-utilizing enzymes.</text>
</comment>
<proteinExistence type="inferred from homology"/>
<dbReference type="Gene3D" id="1.10.10.10">
    <property type="entry name" value="Winged helix-like DNA-binding domain superfamily/Winged helix DNA-binding domain"/>
    <property type="match status" value="1"/>
</dbReference>
<protein>
    <submittedName>
        <fullName evidence="4">ROK family transcriptional regulator</fullName>
    </submittedName>
</protein>
<dbReference type="InterPro" id="IPR036390">
    <property type="entry name" value="WH_DNA-bd_sf"/>
</dbReference>
<dbReference type="Pfam" id="PF13412">
    <property type="entry name" value="HTH_24"/>
    <property type="match status" value="1"/>
</dbReference>
<evidence type="ECO:0000313" key="4">
    <source>
        <dbReference type="EMBL" id="MFL0164043.1"/>
    </source>
</evidence>
<evidence type="ECO:0000256" key="2">
    <source>
        <dbReference type="ARBA" id="ARBA00006479"/>
    </source>
</evidence>
<evidence type="ECO:0000256" key="3">
    <source>
        <dbReference type="ARBA" id="ARBA00022629"/>
    </source>
</evidence>
<dbReference type="InterPro" id="IPR000600">
    <property type="entry name" value="ROK"/>
</dbReference>